<name>A0ABM1FIZ2_SOLPN</name>
<organism evidence="2 3">
    <name type="scientific">Solanum pennellii</name>
    <name type="common">Tomato</name>
    <name type="synonym">Lycopersicon pennellii</name>
    <dbReference type="NCBI Taxonomy" id="28526"/>
    <lineage>
        <taxon>Eukaryota</taxon>
        <taxon>Viridiplantae</taxon>
        <taxon>Streptophyta</taxon>
        <taxon>Embryophyta</taxon>
        <taxon>Tracheophyta</taxon>
        <taxon>Spermatophyta</taxon>
        <taxon>Magnoliopsida</taxon>
        <taxon>eudicotyledons</taxon>
        <taxon>Gunneridae</taxon>
        <taxon>Pentapetalae</taxon>
        <taxon>asterids</taxon>
        <taxon>lamiids</taxon>
        <taxon>Solanales</taxon>
        <taxon>Solanaceae</taxon>
        <taxon>Solanoideae</taxon>
        <taxon>Solaneae</taxon>
        <taxon>Solanum</taxon>
        <taxon>Solanum subgen. Lycopersicon</taxon>
    </lineage>
</organism>
<keyword evidence="2" id="KW-1185">Reference proteome</keyword>
<feature type="domain" description="Retrotransposon Copia-like N-terminal" evidence="1">
    <location>
        <begin position="14"/>
        <end position="60"/>
    </location>
</feature>
<gene>
    <name evidence="3" type="primary">LOC107003766</name>
</gene>
<accession>A0ABM1FIZ2</accession>
<reference evidence="2" key="1">
    <citation type="journal article" date="2014" name="Nat. Genet.">
        <title>The genome of the stress-tolerant wild tomato species Solanum pennellii.</title>
        <authorList>
            <person name="Bolger A."/>
            <person name="Scossa F."/>
            <person name="Bolger M.E."/>
            <person name="Lanz C."/>
            <person name="Maumus F."/>
            <person name="Tohge T."/>
            <person name="Quesneville H."/>
            <person name="Alseekh S."/>
            <person name="Sorensen I."/>
            <person name="Lichtenstein G."/>
            <person name="Fich E.A."/>
            <person name="Conte M."/>
            <person name="Keller H."/>
            <person name="Schneeberger K."/>
            <person name="Schwacke R."/>
            <person name="Ofner I."/>
            <person name="Vrebalov J."/>
            <person name="Xu Y."/>
            <person name="Osorio S."/>
            <person name="Aflitos S.A."/>
            <person name="Schijlen E."/>
            <person name="Jimenez-Gomez J.M."/>
            <person name="Ryngajllo M."/>
            <person name="Kimura S."/>
            <person name="Kumar R."/>
            <person name="Koenig D."/>
            <person name="Headland L.R."/>
            <person name="Maloof J.N."/>
            <person name="Sinha N."/>
            <person name="van Ham R.C."/>
            <person name="Lankhorst R.K."/>
            <person name="Mao L."/>
            <person name="Vogel A."/>
            <person name="Arsova B."/>
            <person name="Panstruga R."/>
            <person name="Fei Z."/>
            <person name="Rose J.K."/>
            <person name="Zamir D."/>
            <person name="Carrari F."/>
            <person name="Giovannoni J.J."/>
            <person name="Weigel D."/>
            <person name="Usadel B."/>
            <person name="Fernie A.R."/>
        </authorList>
    </citation>
    <scope>NUCLEOTIDE SEQUENCE [LARGE SCALE GENOMIC DNA]</scope>
    <source>
        <strain evidence="2">cv. LA0716</strain>
    </source>
</reference>
<proteinExistence type="predicted"/>
<evidence type="ECO:0000313" key="2">
    <source>
        <dbReference type="Proteomes" id="UP000694930"/>
    </source>
</evidence>
<dbReference type="GeneID" id="107003766"/>
<dbReference type="Pfam" id="PF14244">
    <property type="entry name" value="Retrotran_gag_3"/>
    <property type="match status" value="1"/>
</dbReference>
<evidence type="ECO:0000313" key="3">
    <source>
        <dbReference type="RefSeq" id="XP_015057536.1"/>
    </source>
</evidence>
<protein>
    <submittedName>
        <fullName evidence="3">Uncharacterized protein LOC107003766</fullName>
    </submittedName>
</protein>
<dbReference type="Proteomes" id="UP000694930">
    <property type="component" value="Chromosome 11"/>
</dbReference>
<dbReference type="PANTHER" id="PTHR37610">
    <property type="entry name" value="CCHC-TYPE DOMAIN-CONTAINING PROTEIN"/>
    <property type="match status" value="1"/>
</dbReference>
<dbReference type="RefSeq" id="XP_015057536.1">
    <property type="nucleotide sequence ID" value="XM_015202050.1"/>
</dbReference>
<dbReference type="InterPro" id="IPR029472">
    <property type="entry name" value="Copia-like_N"/>
</dbReference>
<sequence length="214" mass="24825">MVKEIDPIDLMYIHPFESVGFGIIPTAFDGVNYRSWRRGMLRDLSVKNKMGFVIGKRKKPVQNDPQINQWERCDDMVTSWILHLLSKDMTDILQYVSNAAELLQELEDRYDQTNGAKLYKLQKEISDLVQGSMDVTTYYTKIKRLWEELETLDVSNQFNCVCVYGAKTAIYKAEQDRRLTQFLMGLNKVYTIVRGSILMMNPLPTFAQGFSILI</sequence>
<dbReference type="PANTHER" id="PTHR37610:SF40">
    <property type="entry name" value="OS01G0909600 PROTEIN"/>
    <property type="match status" value="1"/>
</dbReference>
<evidence type="ECO:0000259" key="1">
    <source>
        <dbReference type="Pfam" id="PF14244"/>
    </source>
</evidence>
<reference evidence="3" key="2">
    <citation type="submission" date="2025-08" db="UniProtKB">
        <authorList>
            <consortium name="RefSeq"/>
        </authorList>
    </citation>
    <scope>IDENTIFICATION</scope>
</reference>